<organism evidence="3 4">
    <name type="scientific">Microthlaspi erraticum</name>
    <dbReference type="NCBI Taxonomy" id="1685480"/>
    <lineage>
        <taxon>Eukaryota</taxon>
        <taxon>Viridiplantae</taxon>
        <taxon>Streptophyta</taxon>
        <taxon>Embryophyta</taxon>
        <taxon>Tracheophyta</taxon>
        <taxon>Spermatophyta</taxon>
        <taxon>Magnoliopsida</taxon>
        <taxon>eudicotyledons</taxon>
        <taxon>Gunneridae</taxon>
        <taxon>Pentapetalae</taxon>
        <taxon>rosids</taxon>
        <taxon>malvids</taxon>
        <taxon>Brassicales</taxon>
        <taxon>Brassicaceae</taxon>
        <taxon>Coluteocarpeae</taxon>
        <taxon>Microthlaspi</taxon>
    </lineage>
</organism>
<gene>
    <name evidence="3" type="ORF">MERR_LOCUS43719</name>
</gene>
<comment type="caution">
    <text evidence="3">The sequence shown here is derived from an EMBL/GenBank/DDBJ whole genome shotgun (WGS) entry which is preliminary data.</text>
</comment>
<dbReference type="InterPro" id="IPR001623">
    <property type="entry name" value="DnaJ_domain"/>
</dbReference>
<feature type="region of interest" description="Disordered" evidence="1">
    <location>
        <begin position="130"/>
        <end position="171"/>
    </location>
</feature>
<dbReference type="Gene3D" id="1.10.287.110">
    <property type="entry name" value="DnaJ domain"/>
    <property type="match status" value="1"/>
</dbReference>
<dbReference type="Pfam" id="PF00226">
    <property type="entry name" value="DnaJ"/>
    <property type="match status" value="1"/>
</dbReference>
<keyword evidence="4" id="KW-1185">Reference proteome</keyword>
<dbReference type="PROSITE" id="PS50076">
    <property type="entry name" value="DNAJ_2"/>
    <property type="match status" value="1"/>
</dbReference>
<dbReference type="PANTHER" id="PTHR44137:SF32">
    <property type="entry name" value="DNAJ HEAT SHOCK AMINO-TERMINAL DOMAIN PROTEIN"/>
    <property type="match status" value="1"/>
</dbReference>
<dbReference type="CDD" id="cd06257">
    <property type="entry name" value="DnaJ"/>
    <property type="match status" value="1"/>
</dbReference>
<name>A0A6D2L5D5_9BRAS</name>
<accession>A0A6D2L5D5</accession>
<dbReference type="OrthoDB" id="10250354at2759"/>
<dbReference type="PANTHER" id="PTHR44137">
    <property type="entry name" value="BNAC03G44070D PROTEIN"/>
    <property type="match status" value="1"/>
</dbReference>
<dbReference type="Proteomes" id="UP000467841">
    <property type="component" value="Unassembled WGS sequence"/>
</dbReference>
<evidence type="ECO:0000259" key="2">
    <source>
        <dbReference type="PROSITE" id="PS50076"/>
    </source>
</evidence>
<dbReference type="EMBL" id="CACVBM020001640">
    <property type="protein sequence ID" value="CAA7056483.1"/>
    <property type="molecule type" value="Genomic_DNA"/>
</dbReference>
<evidence type="ECO:0000313" key="3">
    <source>
        <dbReference type="EMBL" id="CAA7056483.1"/>
    </source>
</evidence>
<feature type="domain" description="J" evidence="2">
    <location>
        <begin position="71"/>
        <end position="135"/>
    </location>
</feature>
<sequence>MECNKEEARRAMDTAVSKLSGKDYNGAKKFIDKAHKLYPKLDGLKQVSTMIHVHHISASNQSKGEEESDCDWYGILGVDPLAGVEAVKKQYKTLALLLHPDKNKFNGADGAFKLVLDAWCVLSDPSKRSAYDRKRKPKEDEEKKRYASDSTADSATDANQAKERRKHSFDDHSRESYFAAILKAERRANANSTEEAQRLFKNPMKRANLNSTEEAQRLFKKPVTASTTFNANSTEEAARLFKNPVNTAYANCTSEAARLFKNPMRCVI</sequence>
<evidence type="ECO:0000256" key="1">
    <source>
        <dbReference type="SAM" id="MobiDB-lite"/>
    </source>
</evidence>
<protein>
    <recommendedName>
        <fullName evidence="2">J domain-containing protein</fullName>
    </recommendedName>
</protein>
<dbReference type="InterPro" id="IPR036869">
    <property type="entry name" value="J_dom_sf"/>
</dbReference>
<feature type="compositionally biased region" description="Low complexity" evidence="1">
    <location>
        <begin position="148"/>
        <end position="158"/>
    </location>
</feature>
<dbReference type="SMART" id="SM00271">
    <property type="entry name" value="DnaJ"/>
    <property type="match status" value="1"/>
</dbReference>
<dbReference type="PRINTS" id="PR00625">
    <property type="entry name" value="JDOMAIN"/>
</dbReference>
<reference evidence="3" key="1">
    <citation type="submission" date="2020-01" db="EMBL/GenBank/DDBJ databases">
        <authorList>
            <person name="Mishra B."/>
        </authorList>
    </citation>
    <scope>NUCLEOTIDE SEQUENCE [LARGE SCALE GENOMIC DNA]</scope>
</reference>
<dbReference type="AlphaFoldDB" id="A0A6D2L5D5"/>
<feature type="compositionally biased region" description="Basic and acidic residues" evidence="1">
    <location>
        <begin position="130"/>
        <end position="147"/>
    </location>
</feature>
<evidence type="ECO:0000313" key="4">
    <source>
        <dbReference type="Proteomes" id="UP000467841"/>
    </source>
</evidence>
<proteinExistence type="predicted"/>
<dbReference type="SUPFAM" id="SSF46565">
    <property type="entry name" value="Chaperone J-domain"/>
    <property type="match status" value="1"/>
</dbReference>